<dbReference type="PROSITE" id="PS50005">
    <property type="entry name" value="TPR"/>
    <property type="match status" value="1"/>
</dbReference>
<proteinExistence type="predicted"/>
<dbReference type="Pfam" id="PF00515">
    <property type="entry name" value="TPR_1"/>
    <property type="match status" value="1"/>
</dbReference>
<dbReference type="InterPro" id="IPR019734">
    <property type="entry name" value="TPR_rpt"/>
</dbReference>
<name>A0A977PYS5_9CYAN</name>
<sequence length="414" mass="48534">MNDTKEDLNSHSMVEPVSTSVIAAALSASGAIGASLINNLCQCVFLEPMRHDHRMNELEKSFDIRKEEASFNSDLRVKEQDSIEEIKSSYHIKTQKWIRQETSEEKNSPFTNHHEKTREDLLQFYQQTKLPLILIAPFWHTNYSKSENEEGGFVNYSTAFDLSYNKARWHDLAIKKSGYIKRPLFNADLDTDYIQSLLHDIPTILVYGTIQGVEAKEQYIQRIHPQLRFWNLFPDSENSYTTFSCEAVNYDFRLEEKVDPSFYRKLGLYSLNRQDKIADLLTNIIGLVCSFYHLYHFKKSPNLQQFSLDSEDLKVLVSQVSDVYDRLCKEERDLNAEIYYREEQIRFLEQYSSTESIDPNDTLVYTYNERGYAYYELKEYAKAISYYNRAIELDPNFAPAYKNRGVAYLTLNEL</sequence>
<evidence type="ECO:0000256" key="1">
    <source>
        <dbReference type="PROSITE-ProRule" id="PRU00339"/>
    </source>
</evidence>
<dbReference type="AlphaFoldDB" id="A0A977PYS5"/>
<dbReference type="SUPFAM" id="SSF48452">
    <property type="entry name" value="TPR-like"/>
    <property type="match status" value="1"/>
</dbReference>
<organism evidence="2">
    <name type="scientific">Woronichinia naegeliana WA131</name>
    <dbReference type="NCBI Taxonomy" id="2824559"/>
    <lineage>
        <taxon>Bacteria</taxon>
        <taxon>Bacillati</taxon>
        <taxon>Cyanobacteriota</taxon>
        <taxon>Cyanophyceae</taxon>
        <taxon>Synechococcales</taxon>
        <taxon>Coelosphaeriaceae</taxon>
        <taxon>Woronichinia</taxon>
    </lineage>
</organism>
<dbReference type="Gene3D" id="1.25.40.10">
    <property type="entry name" value="Tetratricopeptide repeat domain"/>
    <property type="match status" value="1"/>
</dbReference>
<evidence type="ECO:0000313" key="2">
    <source>
        <dbReference type="EMBL" id="UXE64077.1"/>
    </source>
</evidence>
<dbReference type="EMBL" id="CP073041">
    <property type="protein sequence ID" value="UXE64077.1"/>
    <property type="molecule type" value="Genomic_DNA"/>
</dbReference>
<reference evidence="2" key="1">
    <citation type="submission" date="2021-04" db="EMBL/GenBank/DDBJ databases">
        <title>Genome sequence of Woronichinia naegeliana from Washington state freshwater lake bloom.</title>
        <authorList>
            <person name="Dreher T.W."/>
        </authorList>
    </citation>
    <scope>NUCLEOTIDE SEQUENCE</scope>
    <source>
        <strain evidence="2">WA131</strain>
    </source>
</reference>
<keyword evidence="1" id="KW-0802">TPR repeat</keyword>
<accession>A0A977PYS5</accession>
<dbReference type="PROSITE" id="PS50293">
    <property type="entry name" value="TPR_REGION"/>
    <property type="match status" value="1"/>
</dbReference>
<dbReference type="SMART" id="SM00028">
    <property type="entry name" value="TPR"/>
    <property type="match status" value="1"/>
</dbReference>
<feature type="repeat" description="TPR" evidence="1">
    <location>
        <begin position="364"/>
        <end position="397"/>
    </location>
</feature>
<dbReference type="KEGG" id="wna:KA717_17075"/>
<dbReference type="Proteomes" id="UP001065613">
    <property type="component" value="Chromosome"/>
</dbReference>
<dbReference type="InterPro" id="IPR011990">
    <property type="entry name" value="TPR-like_helical_dom_sf"/>
</dbReference>
<gene>
    <name evidence="2" type="ORF">KA717_17075</name>
</gene>
<protein>
    <submittedName>
        <fullName evidence="2">Tetratricopeptide repeat protein</fullName>
    </submittedName>
</protein>